<evidence type="ECO:0000256" key="1">
    <source>
        <dbReference type="ARBA" id="ARBA00022801"/>
    </source>
</evidence>
<organism evidence="6 7">
    <name type="scientific">Paraburkholderia eburnea</name>
    <dbReference type="NCBI Taxonomy" id="1189126"/>
    <lineage>
        <taxon>Bacteria</taxon>
        <taxon>Pseudomonadati</taxon>
        <taxon>Pseudomonadota</taxon>
        <taxon>Betaproteobacteria</taxon>
        <taxon>Burkholderiales</taxon>
        <taxon>Burkholderiaceae</taxon>
        <taxon>Paraburkholderia</taxon>
    </lineage>
</organism>
<evidence type="ECO:0000313" key="7">
    <source>
        <dbReference type="Proteomes" id="UP000237381"/>
    </source>
</evidence>
<gene>
    <name evidence="6" type="ORF">B0G62_11727</name>
</gene>
<dbReference type="InterPro" id="IPR000673">
    <property type="entry name" value="Sig_transdc_resp-reg_Me-estase"/>
</dbReference>
<dbReference type="EC" id="3.1.1.61" evidence="2"/>
<keyword evidence="4" id="KW-0145">Chemotaxis</keyword>
<keyword evidence="1 4" id="KW-0378">Hydrolase</keyword>
<evidence type="ECO:0000256" key="2">
    <source>
        <dbReference type="ARBA" id="ARBA00039140"/>
    </source>
</evidence>
<keyword evidence="7" id="KW-1185">Reference proteome</keyword>
<dbReference type="PANTHER" id="PTHR42872">
    <property type="entry name" value="PROTEIN-GLUTAMATE METHYLESTERASE/PROTEIN-GLUTAMINE GLUTAMINASE"/>
    <property type="match status" value="1"/>
</dbReference>
<feature type="active site" evidence="4">
    <location>
        <position position="162"/>
    </location>
</feature>
<dbReference type="CDD" id="cd16433">
    <property type="entry name" value="CheB"/>
    <property type="match status" value="1"/>
</dbReference>
<dbReference type="Gene3D" id="3.40.50.180">
    <property type="entry name" value="Methylesterase CheB, C-terminal domain"/>
    <property type="match status" value="1"/>
</dbReference>
<feature type="active site" evidence="4">
    <location>
        <position position="35"/>
    </location>
</feature>
<dbReference type="PROSITE" id="PS50122">
    <property type="entry name" value="CHEB"/>
    <property type="match status" value="1"/>
</dbReference>
<dbReference type="RefSeq" id="WP_103706687.1">
    <property type="nucleotide sequence ID" value="NZ_PQGA01000017.1"/>
</dbReference>
<comment type="caution">
    <text evidence="6">The sequence shown here is derived from an EMBL/GenBank/DDBJ whole genome shotgun (WGS) entry which is preliminary data.</text>
</comment>
<dbReference type="SUPFAM" id="SSF52738">
    <property type="entry name" value="Methylesterase CheB, C-terminal domain"/>
    <property type="match status" value="1"/>
</dbReference>
<dbReference type="Proteomes" id="UP000237381">
    <property type="component" value="Unassembled WGS sequence"/>
</dbReference>
<dbReference type="GO" id="GO:0005737">
    <property type="term" value="C:cytoplasm"/>
    <property type="evidence" value="ECO:0007669"/>
    <property type="project" value="InterPro"/>
</dbReference>
<dbReference type="EMBL" id="PQGA01000017">
    <property type="protein sequence ID" value="POR47653.1"/>
    <property type="molecule type" value="Genomic_DNA"/>
</dbReference>
<evidence type="ECO:0000259" key="5">
    <source>
        <dbReference type="PROSITE" id="PS50122"/>
    </source>
</evidence>
<evidence type="ECO:0000313" key="6">
    <source>
        <dbReference type="EMBL" id="POR47653.1"/>
    </source>
</evidence>
<dbReference type="AlphaFoldDB" id="A0A2S4LYV9"/>
<dbReference type="Pfam" id="PF01339">
    <property type="entry name" value="CheB_methylest"/>
    <property type="match status" value="1"/>
</dbReference>
<sequence length="222" mass="22451">MPSAPRPKRDPANEPAYAPRRTVAGPFDAVVIGASAGGVDVLGQILPMLPAHFGAAVLIVLHLPPASPSFLAHALSARCALPVAEPDAGEPIVGGRIYVAPPDYHMLVESAPGSAGRDARIALSIGGPVRYSRPSIDVLMESAADVYGARLLGVLLSGANDDGARGLAAIHGAGGTTWAQAPDTAAAPRMPEAAIALNAVSATMTPALLGARLAAWPAMKLD</sequence>
<dbReference type="PANTHER" id="PTHR42872:SF6">
    <property type="entry name" value="PROTEIN-GLUTAMATE METHYLESTERASE_PROTEIN-GLUTAMINE GLUTAMINASE"/>
    <property type="match status" value="1"/>
</dbReference>
<dbReference type="OrthoDB" id="9791760at2"/>
<reference evidence="6 7" key="1">
    <citation type="submission" date="2018-01" db="EMBL/GenBank/DDBJ databases">
        <title>Genomic Encyclopedia of Type Strains, Phase III (KMG-III): the genomes of soil and plant-associated and newly described type strains.</title>
        <authorList>
            <person name="Whitman W."/>
        </authorList>
    </citation>
    <scope>NUCLEOTIDE SEQUENCE [LARGE SCALE GENOMIC DNA]</scope>
    <source>
        <strain evidence="6 7">JCM 18070</strain>
    </source>
</reference>
<dbReference type="GO" id="GO:0006935">
    <property type="term" value="P:chemotaxis"/>
    <property type="evidence" value="ECO:0007669"/>
    <property type="project" value="UniProtKB-UniRule"/>
</dbReference>
<feature type="active site" evidence="4">
    <location>
        <position position="62"/>
    </location>
</feature>
<dbReference type="GO" id="GO:0000156">
    <property type="term" value="F:phosphorelay response regulator activity"/>
    <property type="evidence" value="ECO:0007669"/>
    <property type="project" value="InterPro"/>
</dbReference>
<accession>A0A2S4LYV9</accession>
<comment type="catalytic activity">
    <reaction evidence="3">
        <text>[protein]-L-glutamate 5-O-methyl ester + H2O = L-glutamyl-[protein] + methanol + H(+)</text>
        <dbReference type="Rhea" id="RHEA:23236"/>
        <dbReference type="Rhea" id="RHEA-COMP:10208"/>
        <dbReference type="Rhea" id="RHEA-COMP:10311"/>
        <dbReference type="ChEBI" id="CHEBI:15377"/>
        <dbReference type="ChEBI" id="CHEBI:15378"/>
        <dbReference type="ChEBI" id="CHEBI:17790"/>
        <dbReference type="ChEBI" id="CHEBI:29973"/>
        <dbReference type="ChEBI" id="CHEBI:82795"/>
        <dbReference type="EC" id="3.1.1.61"/>
    </reaction>
</comment>
<evidence type="ECO:0000256" key="3">
    <source>
        <dbReference type="ARBA" id="ARBA00048267"/>
    </source>
</evidence>
<evidence type="ECO:0000256" key="4">
    <source>
        <dbReference type="PROSITE-ProRule" id="PRU00050"/>
    </source>
</evidence>
<feature type="domain" description="CheB-type methylesterase" evidence="5">
    <location>
        <begin position="26"/>
        <end position="220"/>
    </location>
</feature>
<dbReference type="GO" id="GO:0008984">
    <property type="term" value="F:protein-glutamate methylesterase activity"/>
    <property type="evidence" value="ECO:0007669"/>
    <property type="project" value="UniProtKB-EC"/>
</dbReference>
<dbReference type="InterPro" id="IPR035909">
    <property type="entry name" value="CheB_C"/>
</dbReference>
<proteinExistence type="predicted"/>
<name>A0A2S4LYV9_9BURK</name>
<protein>
    <recommendedName>
        <fullName evidence="2">protein-glutamate methylesterase</fullName>
        <ecNumber evidence="2">3.1.1.61</ecNumber>
    </recommendedName>
</protein>